<feature type="transmembrane region" description="Helical" evidence="5">
    <location>
        <begin position="6"/>
        <end position="21"/>
    </location>
</feature>
<evidence type="ECO:0000256" key="3">
    <source>
        <dbReference type="ARBA" id="ARBA00022989"/>
    </source>
</evidence>
<evidence type="ECO:0000256" key="2">
    <source>
        <dbReference type="ARBA" id="ARBA00022692"/>
    </source>
</evidence>
<dbReference type="AlphaFoldDB" id="A0AAT9FJE0"/>
<dbReference type="GO" id="GO:0005506">
    <property type="term" value="F:iron ion binding"/>
    <property type="evidence" value="ECO:0007669"/>
    <property type="project" value="InterPro"/>
</dbReference>
<sequence length="282" mass="33029">MQTIWIMLVVVAAMFIVEKWWPANELPKSRHWWARVVLTNTAQAGIVVLLGFSWDVWMDHVAMSQPWALRHHVGIVPQVIIGYIVITFIYYWWHRLRHNSKFFWRLCHQLHHSPRRMEVLMSFYKHPVEISINGLLSSAITFALLGCSVESAALVTLATGVAELFYHWNIKTPVWLGPFFQRPESHRVHHERNHHTNNYADIPLWDMLFGTYKNPRQPIEKCGFKSEKEARFADMLAFRDVHDENARQLSSVHLLPTCLGCSKRWACHQSRLSNAKLKETKS</sequence>
<dbReference type="KEGG" id="osu:NT6N_11540"/>
<name>A0AAT9FJE0_9BACT</name>
<feature type="domain" description="Fatty acid hydroxylase" evidence="6">
    <location>
        <begin position="80"/>
        <end position="211"/>
    </location>
</feature>
<dbReference type="GO" id="GO:0016020">
    <property type="term" value="C:membrane"/>
    <property type="evidence" value="ECO:0007669"/>
    <property type="project" value="UniProtKB-SubCell"/>
</dbReference>
<feature type="transmembrane region" description="Helical" evidence="5">
    <location>
        <begin position="33"/>
        <end position="54"/>
    </location>
</feature>
<comment type="subcellular location">
    <subcellularLocation>
        <location evidence="1">Membrane</location>
    </subcellularLocation>
</comment>
<keyword evidence="4 5" id="KW-0472">Membrane</keyword>
<dbReference type="GO" id="GO:0016491">
    <property type="term" value="F:oxidoreductase activity"/>
    <property type="evidence" value="ECO:0007669"/>
    <property type="project" value="InterPro"/>
</dbReference>
<keyword evidence="2 5" id="KW-0812">Transmembrane</keyword>
<evidence type="ECO:0000256" key="5">
    <source>
        <dbReference type="SAM" id="Phobius"/>
    </source>
</evidence>
<evidence type="ECO:0000256" key="4">
    <source>
        <dbReference type="ARBA" id="ARBA00023136"/>
    </source>
</evidence>
<evidence type="ECO:0000313" key="7">
    <source>
        <dbReference type="EMBL" id="BDS06114.1"/>
    </source>
</evidence>
<keyword evidence="3 5" id="KW-1133">Transmembrane helix</keyword>
<reference evidence="7" key="1">
    <citation type="submission" date="2024-07" db="EMBL/GenBank/DDBJ databases">
        <title>Complete genome sequence of Verrucomicrobiaceae bacterium NT6N.</title>
        <authorList>
            <person name="Huang C."/>
            <person name="Takami H."/>
            <person name="Hamasaki K."/>
        </authorList>
    </citation>
    <scope>NUCLEOTIDE SEQUENCE</scope>
    <source>
        <strain evidence="7">NT6N</strain>
    </source>
</reference>
<gene>
    <name evidence="7" type="ORF">NT6N_11540</name>
</gene>
<organism evidence="7">
    <name type="scientific">Oceaniferula spumae</name>
    <dbReference type="NCBI Taxonomy" id="2979115"/>
    <lineage>
        <taxon>Bacteria</taxon>
        <taxon>Pseudomonadati</taxon>
        <taxon>Verrucomicrobiota</taxon>
        <taxon>Verrucomicrobiia</taxon>
        <taxon>Verrucomicrobiales</taxon>
        <taxon>Verrucomicrobiaceae</taxon>
        <taxon>Oceaniferula</taxon>
    </lineage>
</organism>
<evidence type="ECO:0000256" key="1">
    <source>
        <dbReference type="ARBA" id="ARBA00004370"/>
    </source>
</evidence>
<dbReference type="InterPro" id="IPR006694">
    <property type="entry name" value="Fatty_acid_hydroxylase"/>
</dbReference>
<dbReference type="Pfam" id="PF04116">
    <property type="entry name" value="FA_hydroxylase"/>
    <property type="match status" value="1"/>
</dbReference>
<protein>
    <recommendedName>
        <fullName evidence="6">Fatty acid hydroxylase domain-containing protein</fullName>
    </recommendedName>
</protein>
<dbReference type="PANTHER" id="PTHR11863">
    <property type="entry name" value="STEROL DESATURASE"/>
    <property type="match status" value="1"/>
</dbReference>
<proteinExistence type="predicted"/>
<evidence type="ECO:0000259" key="6">
    <source>
        <dbReference type="Pfam" id="PF04116"/>
    </source>
</evidence>
<accession>A0AAT9FJE0</accession>
<feature type="transmembrane region" description="Helical" evidence="5">
    <location>
        <begin position="74"/>
        <end position="93"/>
    </location>
</feature>
<dbReference type="InterPro" id="IPR050307">
    <property type="entry name" value="Sterol_Desaturase_Related"/>
</dbReference>
<dbReference type="EMBL" id="AP026866">
    <property type="protein sequence ID" value="BDS06114.1"/>
    <property type="molecule type" value="Genomic_DNA"/>
</dbReference>
<dbReference type="GO" id="GO:0008610">
    <property type="term" value="P:lipid biosynthetic process"/>
    <property type="evidence" value="ECO:0007669"/>
    <property type="project" value="InterPro"/>
</dbReference>